<dbReference type="RefSeq" id="XP_033649117.1">
    <property type="nucleotide sequence ID" value="XM_033800031.1"/>
</dbReference>
<dbReference type="GO" id="GO:0000776">
    <property type="term" value="C:kinetochore"/>
    <property type="evidence" value="ECO:0007669"/>
    <property type="project" value="UniProtKB-ARBA"/>
</dbReference>
<dbReference type="InterPro" id="IPR045110">
    <property type="entry name" value="XMAP215"/>
</dbReference>
<reference evidence="6" key="1">
    <citation type="journal article" date="2020" name="Stud. Mycol.">
        <title>101 Dothideomycetes genomes: a test case for predicting lifestyles and emergence of pathogens.</title>
        <authorList>
            <person name="Haridas S."/>
            <person name="Albert R."/>
            <person name="Binder M."/>
            <person name="Bloem J."/>
            <person name="Labutti K."/>
            <person name="Salamov A."/>
            <person name="Andreopoulos B."/>
            <person name="Baker S."/>
            <person name="Barry K."/>
            <person name="Bills G."/>
            <person name="Bluhm B."/>
            <person name="Cannon C."/>
            <person name="Castanera R."/>
            <person name="Culley D."/>
            <person name="Daum C."/>
            <person name="Ezra D."/>
            <person name="Gonzalez J."/>
            <person name="Henrissat B."/>
            <person name="Kuo A."/>
            <person name="Liang C."/>
            <person name="Lipzen A."/>
            <person name="Lutzoni F."/>
            <person name="Magnuson J."/>
            <person name="Mondo S."/>
            <person name="Nolan M."/>
            <person name="Ohm R."/>
            <person name="Pangilinan J."/>
            <person name="Park H.-J."/>
            <person name="Ramirez L."/>
            <person name="Alfaro M."/>
            <person name="Sun H."/>
            <person name="Tritt A."/>
            <person name="Yoshinaga Y."/>
            <person name="Zwiers L.-H."/>
            <person name="Turgeon B."/>
            <person name="Goodwin S."/>
            <person name="Spatafora J."/>
            <person name="Crous P."/>
            <person name="Grigoriev I."/>
        </authorList>
    </citation>
    <scope>NUCLEOTIDE SEQUENCE</scope>
    <source>
        <strain evidence="6">CBS 379.55</strain>
    </source>
</reference>
<organism evidence="6 7">
    <name type="scientific">Westerdykella ornata</name>
    <dbReference type="NCBI Taxonomy" id="318751"/>
    <lineage>
        <taxon>Eukaryota</taxon>
        <taxon>Fungi</taxon>
        <taxon>Dikarya</taxon>
        <taxon>Ascomycota</taxon>
        <taxon>Pezizomycotina</taxon>
        <taxon>Dothideomycetes</taxon>
        <taxon>Pleosporomycetidae</taxon>
        <taxon>Pleosporales</taxon>
        <taxon>Sporormiaceae</taxon>
        <taxon>Westerdykella</taxon>
    </lineage>
</organism>
<keyword evidence="3" id="KW-0206">Cytoskeleton</keyword>
<feature type="domain" description="TOG" evidence="5">
    <location>
        <begin position="273"/>
        <end position="505"/>
    </location>
</feature>
<dbReference type="GO" id="GO:0061863">
    <property type="term" value="F:microtubule plus end polymerase"/>
    <property type="evidence" value="ECO:0007669"/>
    <property type="project" value="InterPro"/>
</dbReference>
<dbReference type="PANTHER" id="PTHR12609">
    <property type="entry name" value="MICROTUBULE ASSOCIATED PROTEIN XMAP215"/>
    <property type="match status" value="1"/>
</dbReference>
<feature type="compositionally biased region" description="Low complexity" evidence="4">
    <location>
        <begin position="595"/>
        <end position="606"/>
    </location>
</feature>
<name>A0A6A6J6I6_WESOR</name>
<dbReference type="EMBL" id="ML986537">
    <property type="protein sequence ID" value="KAF2271578.1"/>
    <property type="molecule type" value="Genomic_DNA"/>
</dbReference>
<comment type="subcellular location">
    <subcellularLocation>
        <location evidence="1">Cytoplasm</location>
        <location evidence="1">Cytoskeleton</location>
        <location evidence="1">Microtubule organizing center</location>
        <location evidence="1">Spindle pole body</location>
    </subcellularLocation>
</comment>
<dbReference type="OrthoDB" id="205662at2759"/>
<dbReference type="GO" id="GO:0044732">
    <property type="term" value="C:mitotic spindle pole body"/>
    <property type="evidence" value="ECO:0007669"/>
    <property type="project" value="UniProtKB-ARBA"/>
</dbReference>
<feature type="domain" description="TOG" evidence="5">
    <location>
        <begin position="1"/>
        <end position="234"/>
    </location>
</feature>
<feature type="compositionally biased region" description="Gly residues" evidence="4">
    <location>
        <begin position="881"/>
        <end position="892"/>
    </location>
</feature>
<feature type="compositionally biased region" description="Pro residues" evidence="4">
    <location>
        <begin position="607"/>
        <end position="628"/>
    </location>
</feature>
<dbReference type="GO" id="GO:0051010">
    <property type="term" value="F:microtubule plus-end binding"/>
    <property type="evidence" value="ECO:0007669"/>
    <property type="project" value="InterPro"/>
</dbReference>
<dbReference type="GO" id="GO:0000022">
    <property type="term" value="P:mitotic spindle elongation"/>
    <property type="evidence" value="ECO:0007669"/>
    <property type="project" value="UniProtKB-ARBA"/>
</dbReference>
<dbReference type="AlphaFoldDB" id="A0A6A6J6I6"/>
<dbReference type="InterPro" id="IPR048492">
    <property type="entry name" value="Stu2_CTS"/>
</dbReference>
<keyword evidence="2" id="KW-0963">Cytoplasm</keyword>
<feature type="compositionally biased region" description="Low complexity" evidence="4">
    <location>
        <begin position="636"/>
        <end position="645"/>
    </location>
</feature>
<dbReference type="GO" id="GO:0051315">
    <property type="term" value="P:attachment of mitotic spindle microtubules to kinetochore"/>
    <property type="evidence" value="ECO:0007669"/>
    <property type="project" value="UniProtKB-ARBA"/>
</dbReference>
<evidence type="ECO:0000256" key="2">
    <source>
        <dbReference type="ARBA" id="ARBA00022490"/>
    </source>
</evidence>
<dbReference type="GO" id="GO:1990571">
    <property type="term" value="P:meiotic centromere clustering"/>
    <property type="evidence" value="ECO:0007669"/>
    <property type="project" value="UniProtKB-ARBA"/>
</dbReference>
<dbReference type="InterPro" id="IPR034085">
    <property type="entry name" value="TOG"/>
</dbReference>
<evidence type="ECO:0000259" key="5">
    <source>
        <dbReference type="SMART" id="SM01349"/>
    </source>
</evidence>
<feature type="region of interest" description="Disordered" evidence="4">
    <location>
        <begin position="229"/>
        <end position="267"/>
    </location>
</feature>
<feature type="region of interest" description="Disordered" evidence="4">
    <location>
        <begin position="793"/>
        <end position="906"/>
    </location>
</feature>
<evidence type="ECO:0000256" key="1">
    <source>
        <dbReference type="ARBA" id="ARBA00004317"/>
    </source>
</evidence>
<dbReference type="InterPro" id="IPR016024">
    <property type="entry name" value="ARM-type_fold"/>
</dbReference>
<dbReference type="InterPro" id="IPR011989">
    <property type="entry name" value="ARM-like"/>
</dbReference>
<dbReference type="SMART" id="SM01349">
    <property type="entry name" value="TOG"/>
    <property type="match status" value="2"/>
</dbReference>
<evidence type="ECO:0000313" key="6">
    <source>
        <dbReference type="EMBL" id="KAF2271578.1"/>
    </source>
</evidence>
<dbReference type="GO" id="GO:0030951">
    <property type="term" value="P:establishment or maintenance of microtubule cytoskeleton polarity"/>
    <property type="evidence" value="ECO:0007669"/>
    <property type="project" value="InterPro"/>
</dbReference>
<feature type="compositionally biased region" description="Basic and acidic residues" evidence="4">
    <location>
        <begin position="229"/>
        <end position="240"/>
    </location>
</feature>
<feature type="compositionally biased region" description="Low complexity" evidence="4">
    <location>
        <begin position="827"/>
        <end position="843"/>
    </location>
</feature>
<feature type="compositionally biased region" description="Gly residues" evidence="4">
    <location>
        <begin position="856"/>
        <end position="874"/>
    </location>
</feature>
<accession>A0A6A6J6I6</accession>
<feature type="compositionally biased region" description="Basic and acidic residues" evidence="4">
    <location>
        <begin position="742"/>
        <end position="755"/>
    </location>
</feature>
<dbReference type="Proteomes" id="UP000800097">
    <property type="component" value="Unassembled WGS sequence"/>
</dbReference>
<evidence type="ECO:0000256" key="4">
    <source>
        <dbReference type="SAM" id="MobiDB-lite"/>
    </source>
</evidence>
<dbReference type="GeneID" id="54553206"/>
<feature type="compositionally biased region" description="Low complexity" evidence="4">
    <location>
        <begin position="518"/>
        <end position="544"/>
    </location>
</feature>
<protein>
    <submittedName>
        <fullName evidence="6">ARM repeat-containing protein</fullName>
    </submittedName>
</protein>
<evidence type="ECO:0000256" key="3">
    <source>
        <dbReference type="ARBA" id="ARBA00023212"/>
    </source>
</evidence>
<proteinExistence type="predicted"/>
<feature type="region of interest" description="Disordered" evidence="4">
    <location>
        <begin position="736"/>
        <end position="772"/>
    </location>
</feature>
<dbReference type="FunFam" id="1.25.10.10:FF:000019">
    <property type="entry name" value="Cytoskeleton-associated protein 5"/>
    <property type="match status" value="1"/>
</dbReference>
<dbReference type="GO" id="GO:1990498">
    <property type="term" value="C:mitotic spindle microtubule"/>
    <property type="evidence" value="ECO:0007669"/>
    <property type="project" value="UniProtKB-ARBA"/>
</dbReference>
<feature type="region of interest" description="Disordered" evidence="4">
    <location>
        <begin position="505"/>
        <end position="661"/>
    </location>
</feature>
<dbReference type="Pfam" id="PF21041">
    <property type="entry name" value="XMAP215_CLASP_TOG"/>
    <property type="match status" value="2"/>
</dbReference>
<dbReference type="InterPro" id="IPR048491">
    <property type="entry name" value="XMAP215_CLASP_TOG"/>
</dbReference>
<dbReference type="Pfam" id="PF21042">
    <property type="entry name" value="Stu2_CTS"/>
    <property type="match status" value="1"/>
</dbReference>
<feature type="compositionally biased region" description="Pro residues" evidence="4">
    <location>
        <begin position="545"/>
        <end position="560"/>
    </location>
</feature>
<dbReference type="FunFam" id="1.25.10.10:FF:000282">
    <property type="entry name" value="Spindle pole body component"/>
    <property type="match status" value="1"/>
</dbReference>
<feature type="compositionally biased region" description="Acidic residues" evidence="4">
    <location>
        <begin position="256"/>
        <end position="267"/>
    </location>
</feature>
<dbReference type="GO" id="GO:0099070">
    <property type="term" value="C:static microtubule bundle"/>
    <property type="evidence" value="ECO:0007669"/>
    <property type="project" value="UniProtKB-ARBA"/>
</dbReference>
<dbReference type="GO" id="GO:0005881">
    <property type="term" value="C:cytoplasmic microtubule"/>
    <property type="evidence" value="ECO:0007669"/>
    <property type="project" value="UniProtKB-ARBA"/>
</dbReference>
<sequence>MADQEEDFSSLPLPDRFVHKNWKVRKEGYEAAAKEFSLAASESDPVVRQFIQDASIWKGVVGDSNVAAQQEGLGALCAFLDIAGTQGCTRTRNITIATIAEKGLPSTRPAAKQKALEALMLYIELDKAEPVIEELLPILSHKQPKVIAATLDALTQIYHAFGCKTIEPKPVLKALPKVYGHADKNVRAKAQELTVEFYRWLKDAMKPLFWNDLKPVQQQDLDKLFEKVKDEPPPKQERLLRSQQAARETAAAAGGGEEEYGEEEEDAGIDLEPEHEAVDVFPLLPKDWSERLASSKWKDRKEALDDVHKALNHPKIAEGPFDELVRGFAKSMKDANIAVVTTAANCTELLAKGLRKGFAKYRSTIMNPMMERLKEKKQSVSDAIGAALDAVFASTSLQECQEEILEFLKHKNPQVKLESTRFLIRCLKTTREAPSPPEVKTISEAATKLLTESQEVQRSAGAEVLGTLWKIMGDRIMNAHLDGLDDIRKNKIKEYYDAAEVKAKYKPKAAAPPPKPAAAPAGKKPMPGRRPAPGGVKKAAAPPAAAAPPPQEEPAAPVAPKPTARPGASKLAAPKSGLAAPSRLGGLKKPGAGIPAPTGSPRRPAAAAPPPPVSPPPEEEPAPPPQPKFGPGRGLAGRPLGKPVAEPAPAPAAPVQNPSSLSLVERAELDELRAEVEHLRRANEELRSERTKLTSQIHELQNQNAQLIEDHTRDVLSIKAKETQLVRARSDYEAAEQTVQNQRREVERLKRELSRQVRASSPPPRDLSEHLYGDAGYGAPVAGGYGRSVGVGRDRGGGYGAQPLSPGADGKENFDRPTSGSLSGKLSPLRGGPGSRQSSSMSSRGGGAGSPSEGLGASGGYGSGIGIGSAGGFGGERERFGGSGGSSAGLGYGQASAGAESWKRAAEVTQNLKQRIEMMKAKQGIGRPQHQN</sequence>
<dbReference type="SUPFAM" id="SSF48371">
    <property type="entry name" value="ARM repeat"/>
    <property type="match status" value="1"/>
</dbReference>
<dbReference type="GO" id="GO:0046785">
    <property type="term" value="P:microtubule polymerization"/>
    <property type="evidence" value="ECO:0007669"/>
    <property type="project" value="InterPro"/>
</dbReference>
<evidence type="ECO:0000313" key="7">
    <source>
        <dbReference type="Proteomes" id="UP000800097"/>
    </source>
</evidence>
<dbReference type="Gene3D" id="1.25.10.10">
    <property type="entry name" value="Leucine-rich Repeat Variant"/>
    <property type="match status" value="2"/>
</dbReference>
<keyword evidence="7" id="KW-1185">Reference proteome</keyword>
<gene>
    <name evidence="6" type="ORF">EI97DRAFT_446482</name>
</gene>